<sequence length="334" mass="37586">MPEKKSPVKAGLSAWALITTVFLMLLWPAMAPASDKDSLDIMVSIAPQKYFVDRIGGELTDTTVLLPAGASPHTFEPKPSQIRKLGRADLYMAIGVEYENALLPRIKSTHPDLEIVRLDRGIEKISMLQDCDHDHDHGHDHDHEHNHNHDHGHDHGHDNGHDHHHDHNGHDGLDPHVWLSPDLAMIIADNVYRALSEAMPGAEAEFRDNYLAFIRELLELDQEIKSVFNDVPPGSRFMVFHPAWGYFARAYGLVQVPVEVEGREPRSADLKELIDTARDEGIKVVFVSPQFSKRSAETIADSINGETVSIDPLAENWKENMLTVAEKFRKAMEH</sequence>
<comment type="similarity">
    <text evidence="1">Belongs to the bacterial solute-binding protein 9 family.</text>
</comment>
<evidence type="ECO:0000313" key="5">
    <source>
        <dbReference type="EMBL" id="EFI35995.1"/>
    </source>
</evidence>
<comment type="caution">
    <text evidence="5">The sequence shown here is derived from an EMBL/GenBank/DDBJ whole genome shotgun (WGS) entry which is preliminary data.</text>
</comment>
<dbReference type="Pfam" id="PF01297">
    <property type="entry name" value="ZnuA"/>
    <property type="match status" value="1"/>
</dbReference>
<name>D6SMT4_9BACT</name>
<evidence type="ECO:0000256" key="4">
    <source>
        <dbReference type="SAM" id="MobiDB-lite"/>
    </source>
</evidence>
<dbReference type="InterPro" id="IPR050492">
    <property type="entry name" value="Bact_metal-bind_prot9"/>
</dbReference>
<dbReference type="GO" id="GO:0030001">
    <property type="term" value="P:metal ion transport"/>
    <property type="evidence" value="ECO:0007669"/>
    <property type="project" value="InterPro"/>
</dbReference>
<reference evidence="5" key="1">
    <citation type="submission" date="2010-05" db="EMBL/GenBank/DDBJ databases">
        <title>The draft genome of Desulfonatronospira thiodismutans ASO3-1.</title>
        <authorList>
            <consortium name="US DOE Joint Genome Institute (JGI-PGF)"/>
            <person name="Lucas S."/>
            <person name="Copeland A."/>
            <person name="Lapidus A."/>
            <person name="Cheng J.-F."/>
            <person name="Bruce D."/>
            <person name="Goodwin L."/>
            <person name="Pitluck S."/>
            <person name="Chertkov O."/>
            <person name="Brettin T."/>
            <person name="Detter J.C."/>
            <person name="Han C."/>
            <person name="Land M.L."/>
            <person name="Hauser L."/>
            <person name="Kyrpides N."/>
            <person name="Mikhailova N."/>
            <person name="Muyzer G."/>
            <person name="Woyke T."/>
        </authorList>
    </citation>
    <scope>NUCLEOTIDE SEQUENCE [LARGE SCALE GENOMIC DNA]</scope>
    <source>
        <strain evidence="5">ASO3-1</strain>
    </source>
</reference>
<accession>D6SMT4</accession>
<dbReference type="InterPro" id="IPR006127">
    <property type="entry name" value="ZnuA-like"/>
</dbReference>
<evidence type="ECO:0000256" key="1">
    <source>
        <dbReference type="ARBA" id="ARBA00011028"/>
    </source>
</evidence>
<dbReference type="eggNOG" id="COG0803">
    <property type="taxonomic scope" value="Bacteria"/>
</dbReference>
<keyword evidence="2" id="KW-0813">Transport</keyword>
<dbReference type="PANTHER" id="PTHR42953:SF3">
    <property type="entry name" value="HIGH-AFFINITY ZINC UPTAKE SYSTEM PROTEIN ZNUA"/>
    <property type="match status" value="1"/>
</dbReference>
<proteinExistence type="inferred from homology"/>
<evidence type="ECO:0000256" key="2">
    <source>
        <dbReference type="ARBA" id="ARBA00022448"/>
    </source>
</evidence>
<keyword evidence="6" id="KW-1185">Reference proteome</keyword>
<dbReference type="AlphaFoldDB" id="D6SMT4"/>
<dbReference type="PANTHER" id="PTHR42953">
    <property type="entry name" value="HIGH-AFFINITY ZINC UPTAKE SYSTEM PROTEIN ZNUA-RELATED"/>
    <property type="match status" value="1"/>
</dbReference>
<protein>
    <submittedName>
        <fullName evidence="5">Periplasmic solute binding protein</fullName>
    </submittedName>
</protein>
<keyword evidence="3" id="KW-0732">Signal</keyword>
<dbReference type="Gene3D" id="3.40.50.1980">
    <property type="entry name" value="Nitrogenase molybdenum iron protein domain"/>
    <property type="match status" value="3"/>
</dbReference>
<dbReference type="Proteomes" id="UP000005496">
    <property type="component" value="Unassembled WGS sequence"/>
</dbReference>
<dbReference type="GO" id="GO:0046872">
    <property type="term" value="F:metal ion binding"/>
    <property type="evidence" value="ECO:0007669"/>
    <property type="project" value="InterPro"/>
</dbReference>
<organism evidence="5 6">
    <name type="scientific">Desulfonatronospira thiodismutans ASO3-1</name>
    <dbReference type="NCBI Taxonomy" id="555779"/>
    <lineage>
        <taxon>Bacteria</taxon>
        <taxon>Pseudomonadati</taxon>
        <taxon>Thermodesulfobacteriota</taxon>
        <taxon>Desulfovibrionia</taxon>
        <taxon>Desulfovibrionales</taxon>
        <taxon>Desulfonatronovibrionaceae</taxon>
        <taxon>Desulfonatronospira</taxon>
    </lineage>
</organism>
<dbReference type="OrthoDB" id="9810636at2"/>
<dbReference type="SUPFAM" id="SSF53807">
    <property type="entry name" value="Helical backbone' metal receptor"/>
    <property type="match status" value="1"/>
</dbReference>
<feature type="region of interest" description="Disordered" evidence="4">
    <location>
        <begin position="133"/>
        <end position="169"/>
    </location>
</feature>
<gene>
    <name evidence="5" type="ORF">Dthio_PD3437</name>
</gene>
<dbReference type="RefSeq" id="WP_008869123.1">
    <property type="nucleotide sequence ID" value="NZ_ACJN02000001.1"/>
</dbReference>
<evidence type="ECO:0000256" key="3">
    <source>
        <dbReference type="ARBA" id="ARBA00022729"/>
    </source>
</evidence>
<dbReference type="EMBL" id="ACJN02000001">
    <property type="protein sequence ID" value="EFI35995.1"/>
    <property type="molecule type" value="Genomic_DNA"/>
</dbReference>
<evidence type="ECO:0000313" key="6">
    <source>
        <dbReference type="Proteomes" id="UP000005496"/>
    </source>
</evidence>